<name>A0A316VGB4_9BASI</name>
<dbReference type="RefSeq" id="XP_025355343.1">
    <property type="nucleotide sequence ID" value="XM_025500846.1"/>
</dbReference>
<evidence type="ECO:0000256" key="2">
    <source>
        <dbReference type="SAM" id="SignalP"/>
    </source>
</evidence>
<dbReference type="Proteomes" id="UP000245771">
    <property type="component" value="Unassembled WGS sequence"/>
</dbReference>
<feature type="chain" id="PRO_5016349135" evidence="2">
    <location>
        <begin position="22"/>
        <end position="167"/>
    </location>
</feature>
<dbReference type="AlphaFoldDB" id="A0A316VGB4"/>
<evidence type="ECO:0000256" key="1">
    <source>
        <dbReference type="SAM" id="MobiDB-lite"/>
    </source>
</evidence>
<reference evidence="3 4" key="1">
    <citation type="journal article" date="2018" name="Mol. Biol. Evol.">
        <title>Broad Genomic Sampling Reveals a Smut Pathogenic Ancestry of the Fungal Clade Ustilaginomycotina.</title>
        <authorList>
            <person name="Kijpornyongpan T."/>
            <person name="Mondo S.J."/>
            <person name="Barry K."/>
            <person name="Sandor L."/>
            <person name="Lee J."/>
            <person name="Lipzen A."/>
            <person name="Pangilinan J."/>
            <person name="LaButti K."/>
            <person name="Hainaut M."/>
            <person name="Henrissat B."/>
            <person name="Grigoriev I.V."/>
            <person name="Spatafora J.W."/>
            <person name="Aime M.C."/>
        </authorList>
    </citation>
    <scope>NUCLEOTIDE SEQUENCE [LARGE SCALE GENOMIC DNA]</scope>
    <source>
        <strain evidence="3 4">MCA 3882</strain>
    </source>
</reference>
<dbReference type="GeneID" id="37022627"/>
<proteinExistence type="predicted"/>
<sequence>MFKRIFYTSFTLLCLVLTVSASITPRLSKTQSSVACTGDTCSMQRPAPVVAEENTEPAKKLSRFSYGKARIGNFLQRTHHQVKRIGYLADGKMHKLVGAIDVVDKQKASLQRDEINKLKISAQDLKTRFKEQRRPSNRIGRGPQLTRSSTVAGSSDFRRPVFSPSRE</sequence>
<gene>
    <name evidence="3" type="ORF">FA14DRAFT_178425</name>
</gene>
<protein>
    <submittedName>
        <fullName evidence="3">Uncharacterized protein</fullName>
    </submittedName>
</protein>
<dbReference type="EMBL" id="KZ819603">
    <property type="protein sequence ID" value="PWN35041.1"/>
    <property type="molecule type" value="Genomic_DNA"/>
</dbReference>
<accession>A0A316VGB4</accession>
<evidence type="ECO:0000313" key="3">
    <source>
        <dbReference type="EMBL" id="PWN35041.1"/>
    </source>
</evidence>
<feature type="signal peptide" evidence="2">
    <location>
        <begin position="1"/>
        <end position="21"/>
    </location>
</feature>
<organism evidence="3 4">
    <name type="scientific">Meira miltonrushii</name>
    <dbReference type="NCBI Taxonomy" id="1280837"/>
    <lineage>
        <taxon>Eukaryota</taxon>
        <taxon>Fungi</taxon>
        <taxon>Dikarya</taxon>
        <taxon>Basidiomycota</taxon>
        <taxon>Ustilaginomycotina</taxon>
        <taxon>Exobasidiomycetes</taxon>
        <taxon>Exobasidiales</taxon>
        <taxon>Brachybasidiaceae</taxon>
        <taxon>Meira</taxon>
    </lineage>
</organism>
<keyword evidence="4" id="KW-1185">Reference proteome</keyword>
<evidence type="ECO:0000313" key="4">
    <source>
        <dbReference type="Proteomes" id="UP000245771"/>
    </source>
</evidence>
<feature type="region of interest" description="Disordered" evidence="1">
    <location>
        <begin position="126"/>
        <end position="167"/>
    </location>
</feature>
<dbReference type="InParanoid" id="A0A316VGB4"/>
<keyword evidence="2" id="KW-0732">Signal</keyword>